<dbReference type="RefSeq" id="WP_354601537.1">
    <property type="nucleotide sequence ID" value="NZ_JBEWZI010000013.1"/>
</dbReference>
<evidence type="ECO:0000313" key="2">
    <source>
        <dbReference type="EMBL" id="MET7015075.1"/>
    </source>
</evidence>
<keyword evidence="1" id="KW-0732">Signal</keyword>
<name>A0ABV2TNI8_9RHOO</name>
<feature type="chain" id="PRO_5045414642" evidence="1">
    <location>
        <begin position="22"/>
        <end position="112"/>
    </location>
</feature>
<gene>
    <name evidence="2" type="ORF">ABXR19_12805</name>
</gene>
<reference evidence="2 3" key="1">
    <citation type="submission" date="2024-07" db="EMBL/GenBank/DDBJ databases">
        <title>Uliginosibacterium flavum JJ3220;KACC:17644.</title>
        <authorList>
            <person name="Kim M.K."/>
        </authorList>
    </citation>
    <scope>NUCLEOTIDE SEQUENCE [LARGE SCALE GENOMIC DNA]</scope>
    <source>
        <strain evidence="2 3">KACC:17644</strain>
    </source>
</reference>
<sequence length="112" mass="12752">MNKILFLILSVFSVFPLLVQAEGLPEADKTTYIRNFLPSCLVAQRTDSFSKYLSEEQREEYCECSASRSAETVTLEELGTMIKTQNKEILRPHLTAVASYCGDKLMPKWLPK</sequence>
<evidence type="ECO:0000313" key="3">
    <source>
        <dbReference type="Proteomes" id="UP001549691"/>
    </source>
</evidence>
<protein>
    <submittedName>
        <fullName evidence="2">Uncharacterized protein</fullName>
    </submittedName>
</protein>
<proteinExistence type="predicted"/>
<dbReference type="EMBL" id="JBEWZI010000013">
    <property type="protein sequence ID" value="MET7015075.1"/>
    <property type="molecule type" value="Genomic_DNA"/>
</dbReference>
<evidence type="ECO:0000256" key="1">
    <source>
        <dbReference type="SAM" id="SignalP"/>
    </source>
</evidence>
<accession>A0ABV2TNI8</accession>
<keyword evidence="3" id="KW-1185">Reference proteome</keyword>
<comment type="caution">
    <text evidence="2">The sequence shown here is derived from an EMBL/GenBank/DDBJ whole genome shotgun (WGS) entry which is preliminary data.</text>
</comment>
<feature type="signal peptide" evidence="1">
    <location>
        <begin position="1"/>
        <end position="21"/>
    </location>
</feature>
<organism evidence="2 3">
    <name type="scientific">Uliginosibacterium flavum</name>
    <dbReference type="NCBI Taxonomy" id="1396831"/>
    <lineage>
        <taxon>Bacteria</taxon>
        <taxon>Pseudomonadati</taxon>
        <taxon>Pseudomonadota</taxon>
        <taxon>Betaproteobacteria</taxon>
        <taxon>Rhodocyclales</taxon>
        <taxon>Zoogloeaceae</taxon>
        <taxon>Uliginosibacterium</taxon>
    </lineage>
</organism>
<dbReference type="Proteomes" id="UP001549691">
    <property type="component" value="Unassembled WGS sequence"/>
</dbReference>